<gene>
    <name evidence="2" type="ORF">VCHENC02_2366</name>
</gene>
<feature type="non-terminal residue" evidence="2">
    <location>
        <position position="1"/>
    </location>
</feature>
<comment type="caution">
    <text evidence="2">The sequence shown here is derived from an EMBL/GenBank/DDBJ whole genome shotgun (WGS) entry which is preliminary data.</text>
</comment>
<keyword evidence="1" id="KW-1133">Transmembrane helix</keyword>
<feature type="transmembrane region" description="Helical" evidence="1">
    <location>
        <begin position="21"/>
        <end position="39"/>
    </location>
</feature>
<organism evidence="2 3">
    <name type="scientific">Vibrio harveyi</name>
    <name type="common">Beneckea harveyi</name>
    <dbReference type="NCBI Taxonomy" id="669"/>
    <lineage>
        <taxon>Bacteria</taxon>
        <taxon>Pseudomonadati</taxon>
        <taxon>Pseudomonadota</taxon>
        <taxon>Gammaproteobacteria</taxon>
        <taxon>Vibrionales</taxon>
        <taxon>Vibrionaceae</taxon>
        <taxon>Vibrio</taxon>
    </lineage>
</organism>
<reference evidence="2 3" key="1">
    <citation type="submission" date="2012-10" db="EMBL/GenBank/DDBJ databases">
        <title>Genome sequence of Vibrio Cholerae HENC-02.</title>
        <authorList>
            <person name="Eppinger M."/>
            <person name="Hasan N.A."/>
            <person name="Sengamalay N."/>
            <person name="Hine E."/>
            <person name="Su Q."/>
            <person name="Daugherty S.C."/>
            <person name="Young S."/>
            <person name="Sadzewicz L."/>
            <person name="Tallon L."/>
            <person name="Cebula T.A."/>
            <person name="Ravel J."/>
            <person name="Colwell R.R."/>
        </authorList>
    </citation>
    <scope>NUCLEOTIDE SEQUENCE [LARGE SCALE GENOMIC DNA]</scope>
    <source>
        <strain evidence="2 3">HENC-02</strain>
    </source>
</reference>
<name>A0A454D064_VIBHA</name>
<proteinExistence type="predicted"/>
<dbReference type="AlphaFoldDB" id="A0A454D064"/>
<accession>A0A454D064</accession>
<evidence type="ECO:0000256" key="1">
    <source>
        <dbReference type="SAM" id="Phobius"/>
    </source>
</evidence>
<sequence>HQSDTFPSAHKNQFLYKCHDHINVALMARFPVILVLALWETIGRKN</sequence>
<dbReference type="Proteomes" id="UP000008367">
    <property type="component" value="Unassembled WGS sequence"/>
</dbReference>
<keyword evidence="1" id="KW-0472">Membrane</keyword>
<evidence type="ECO:0000313" key="3">
    <source>
        <dbReference type="Proteomes" id="UP000008367"/>
    </source>
</evidence>
<protein>
    <submittedName>
        <fullName evidence="2">Uncharacterized protein</fullName>
    </submittedName>
</protein>
<dbReference type="EMBL" id="AJSR01000917">
    <property type="protein sequence ID" value="EKM32042.1"/>
    <property type="molecule type" value="Genomic_DNA"/>
</dbReference>
<keyword evidence="1" id="KW-0812">Transmembrane</keyword>
<evidence type="ECO:0000313" key="2">
    <source>
        <dbReference type="EMBL" id="EKM32042.1"/>
    </source>
</evidence>